<evidence type="ECO:0000256" key="1">
    <source>
        <dbReference type="ARBA" id="ARBA00004141"/>
    </source>
</evidence>
<evidence type="ECO:0000256" key="12">
    <source>
        <dbReference type="SAM" id="Phobius"/>
    </source>
</evidence>
<evidence type="ECO:0000256" key="2">
    <source>
        <dbReference type="ARBA" id="ARBA00005551"/>
    </source>
</evidence>
<gene>
    <name evidence="14" type="ORF">Gocc_0918</name>
</gene>
<reference evidence="14 15" key="1">
    <citation type="submission" date="2018-07" db="EMBL/GenBank/DDBJ databases">
        <title>High-quality-draft genome sequence of Gaiella occulta.</title>
        <authorList>
            <person name="Severino R."/>
            <person name="Froufe H.J.C."/>
            <person name="Rainey F.A."/>
            <person name="Barroso C."/>
            <person name="Albuquerque L."/>
            <person name="Lobo-Da-Cunha A."/>
            <person name="Da Costa M.S."/>
            <person name="Egas C."/>
        </authorList>
    </citation>
    <scope>NUCLEOTIDE SEQUENCE [LARGE SCALE GENOMIC DNA]</scope>
    <source>
        <strain evidence="14 15">F2-233</strain>
    </source>
</reference>
<evidence type="ECO:0000256" key="3">
    <source>
        <dbReference type="ARBA" id="ARBA00022448"/>
    </source>
</evidence>
<feature type="transmembrane region" description="Helical" evidence="12">
    <location>
        <begin position="82"/>
        <end position="102"/>
    </location>
</feature>
<dbReference type="EMBL" id="QQZY01000002">
    <property type="protein sequence ID" value="RDI75120.1"/>
    <property type="molecule type" value="Genomic_DNA"/>
</dbReference>
<dbReference type="InterPro" id="IPR006153">
    <property type="entry name" value="Cation/H_exchanger_TM"/>
</dbReference>
<keyword evidence="5 12" id="KW-0812">Transmembrane</keyword>
<organism evidence="14 15">
    <name type="scientific">Gaiella occulta</name>
    <dbReference type="NCBI Taxonomy" id="1002870"/>
    <lineage>
        <taxon>Bacteria</taxon>
        <taxon>Bacillati</taxon>
        <taxon>Actinomycetota</taxon>
        <taxon>Thermoleophilia</taxon>
        <taxon>Gaiellales</taxon>
        <taxon>Gaiellaceae</taxon>
        <taxon>Gaiella</taxon>
    </lineage>
</organism>
<keyword evidence="7" id="KW-0915">Sodium</keyword>
<evidence type="ECO:0000256" key="7">
    <source>
        <dbReference type="ARBA" id="ARBA00023053"/>
    </source>
</evidence>
<feature type="transmembrane region" description="Helical" evidence="12">
    <location>
        <begin position="114"/>
        <end position="133"/>
    </location>
</feature>
<sequence>MSELAVAALLAGVILLAGTISVEAGISVALIELAAGVAVGNAFDVGVPEWLSFVGGFAGIVLTFLAGAEVDVPQFRREWRASLLLGGASFAAPFALVGLFAYYGLGWNREQAEIAGIALSTTSLAVVYAVLVETGLNQTLIGKRVMSATFVTDLGTAVALSILFVTPSIWVVPFAGVTVLFVLGLPRAAPWFFRRYGNRVIEPEIKLVFAALFLLMWLGDRAHSHAVLPAFILGLVLSSHYAAHRKEQERLRVVAFAFLTPFFFLKGGMNVSAPALWSNLGLLGLLFLAKMTPKLAAVYPLARRSCAPHAGFTTLLMSTGLTFGTISSLYGLQAGIIDETQFSLLVAVVVLSAIVPTVIAQRFLQPDAAAERTHDEAVPAAPAPARPAHTTEEATA</sequence>
<evidence type="ECO:0000313" key="15">
    <source>
        <dbReference type="Proteomes" id="UP000254134"/>
    </source>
</evidence>
<keyword evidence="9 12" id="KW-0472">Membrane</keyword>
<dbReference type="InterPro" id="IPR038770">
    <property type="entry name" value="Na+/solute_symporter_sf"/>
</dbReference>
<dbReference type="Gene3D" id="1.20.1530.20">
    <property type="match status" value="1"/>
</dbReference>
<feature type="transmembrane region" description="Helical" evidence="12">
    <location>
        <begin position="342"/>
        <end position="364"/>
    </location>
</feature>
<proteinExistence type="inferred from homology"/>
<dbReference type="Pfam" id="PF00999">
    <property type="entry name" value="Na_H_Exchanger"/>
    <property type="match status" value="1"/>
</dbReference>
<feature type="region of interest" description="Disordered" evidence="11">
    <location>
        <begin position="374"/>
        <end position="396"/>
    </location>
</feature>
<dbReference type="PANTHER" id="PTHR43562:SF3">
    <property type="entry name" value="SODIUM ION_PROTON EXCHANGER (EUROFUNG)"/>
    <property type="match status" value="1"/>
</dbReference>
<evidence type="ECO:0000259" key="13">
    <source>
        <dbReference type="Pfam" id="PF00999"/>
    </source>
</evidence>
<dbReference type="GO" id="GO:0006814">
    <property type="term" value="P:sodium ion transport"/>
    <property type="evidence" value="ECO:0007669"/>
    <property type="project" value="UniProtKB-KW"/>
</dbReference>
<feature type="transmembrane region" description="Helical" evidence="12">
    <location>
        <begin position="310"/>
        <end position="330"/>
    </location>
</feature>
<comment type="caution">
    <text evidence="14">The sequence shown here is derived from an EMBL/GenBank/DDBJ whole genome shotgun (WGS) entry which is preliminary data.</text>
</comment>
<dbReference type="PANTHER" id="PTHR43562">
    <property type="entry name" value="NAPA-TYPE SODIUM/HYDROGEN ANTIPORTER"/>
    <property type="match status" value="1"/>
</dbReference>
<feature type="transmembrane region" description="Helical" evidence="12">
    <location>
        <begin position="225"/>
        <end position="243"/>
    </location>
</feature>
<dbReference type="Proteomes" id="UP000254134">
    <property type="component" value="Unassembled WGS sequence"/>
</dbReference>
<dbReference type="OrthoDB" id="34089at2"/>
<feature type="transmembrane region" description="Helical" evidence="12">
    <location>
        <begin position="170"/>
        <end position="188"/>
    </location>
</feature>
<dbReference type="GO" id="GO:0015297">
    <property type="term" value="F:antiporter activity"/>
    <property type="evidence" value="ECO:0007669"/>
    <property type="project" value="UniProtKB-KW"/>
</dbReference>
<name>A0A7M2YYG4_9ACTN</name>
<evidence type="ECO:0000256" key="5">
    <source>
        <dbReference type="ARBA" id="ARBA00022692"/>
    </source>
</evidence>
<feature type="transmembrane region" description="Helical" evidence="12">
    <location>
        <begin position="50"/>
        <end position="70"/>
    </location>
</feature>
<comment type="similarity">
    <text evidence="2">Belongs to the monovalent cation:proton antiporter 2 (CPA2) transporter (TC 2.A.37) family.</text>
</comment>
<keyword evidence="6 12" id="KW-1133">Transmembrane helix</keyword>
<keyword evidence="15" id="KW-1185">Reference proteome</keyword>
<evidence type="ECO:0000256" key="6">
    <source>
        <dbReference type="ARBA" id="ARBA00022989"/>
    </source>
</evidence>
<feature type="transmembrane region" description="Helical" evidence="12">
    <location>
        <begin position="145"/>
        <end position="164"/>
    </location>
</feature>
<dbReference type="GO" id="GO:1902600">
    <property type="term" value="P:proton transmembrane transport"/>
    <property type="evidence" value="ECO:0007669"/>
    <property type="project" value="InterPro"/>
</dbReference>
<dbReference type="AlphaFoldDB" id="A0A7M2YYG4"/>
<protein>
    <submittedName>
        <fullName evidence="14">Sodium/hydrogen exchanger family</fullName>
    </submittedName>
</protein>
<keyword evidence="4" id="KW-0050">Antiport</keyword>
<keyword evidence="3" id="KW-0813">Transport</keyword>
<comment type="subcellular location">
    <subcellularLocation>
        <location evidence="1">Membrane</location>
        <topology evidence="1">Multi-pass membrane protein</topology>
    </subcellularLocation>
</comment>
<feature type="transmembrane region" description="Helical" evidence="12">
    <location>
        <begin position="200"/>
        <end position="219"/>
    </location>
</feature>
<evidence type="ECO:0000256" key="8">
    <source>
        <dbReference type="ARBA" id="ARBA00023065"/>
    </source>
</evidence>
<dbReference type="RefSeq" id="WP_114795795.1">
    <property type="nucleotide sequence ID" value="NZ_QQZY01000002.1"/>
</dbReference>
<evidence type="ECO:0000256" key="11">
    <source>
        <dbReference type="SAM" id="MobiDB-lite"/>
    </source>
</evidence>
<evidence type="ECO:0000256" key="4">
    <source>
        <dbReference type="ARBA" id="ARBA00022449"/>
    </source>
</evidence>
<feature type="transmembrane region" description="Helical" evidence="12">
    <location>
        <begin position="250"/>
        <end position="265"/>
    </location>
</feature>
<dbReference type="GO" id="GO:0016020">
    <property type="term" value="C:membrane"/>
    <property type="evidence" value="ECO:0007669"/>
    <property type="project" value="UniProtKB-SubCell"/>
</dbReference>
<evidence type="ECO:0000256" key="9">
    <source>
        <dbReference type="ARBA" id="ARBA00023136"/>
    </source>
</evidence>
<feature type="domain" description="Cation/H+ exchanger transmembrane" evidence="13">
    <location>
        <begin position="14"/>
        <end position="362"/>
    </location>
</feature>
<keyword evidence="8" id="KW-0406">Ion transport</keyword>
<accession>A0A7M2YYG4</accession>
<reference evidence="15" key="2">
    <citation type="journal article" date="2019" name="MicrobiologyOpen">
        <title>High-quality draft genome sequence of Gaiella occulta isolated from a 150 meter deep mineral water borehole and comparison with the genome sequences of other deep-branching lineages of the phylum Actinobacteria.</title>
        <authorList>
            <person name="Severino R."/>
            <person name="Froufe H.J.C."/>
            <person name="Barroso C."/>
            <person name="Albuquerque L."/>
            <person name="Lobo-da-Cunha A."/>
            <person name="da Costa M.S."/>
            <person name="Egas C."/>
        </authorList>
    </citation>
    <scope>NUCLEOTIDE SEQUENCE [LARGE SCALE GENOMIC DNA]</scope>
    <source>
        <strain evidence="15">F2-233</strain>
    </source>
</reference>
<evidence type="ECO:0000256" key="10">
    <source>
        <dbReference type="ARBA" id="ARBA00023201"/>
    </source>
</evidence>
<keyword evidence="10" id="KW-0739">Sodium transport</keyword>
<evidence type="ECO:0000313" key="14">
    <source>
        <dbReference type="EMBL" id="RDI75120.1"/>
    </source>
</evidence>